<feature type="compositionally biased region" description="Acidic residues" evidence="1">
    <location>
        <begin position="414"/>
        <end position="444"/>
    </location>
</feature>
<dbReference type="RefSeq" id="XP_009851255.1">
    <property type="nucleotide sequence ID" value="XM_009852953.1"/>
</dbReference>
<evidence type="ECO:0000313" key="2">
    <source>
        <dbReference type="EMBL" id="EGO58200.1"/>
    </source>
</evidence>
<keyword evidence="3" id="KW-1185">Reference proteome</keyword>
<feature type="compositionally biased region" description="Basic and acidic residues" evidence="1">
    <location>
        <begin position="545"/>
        <end position="556"/>
    </location>
</feature>
<feature type="region of interest" description="Disordered" evidence="1">
    <location>
        <begin position="736"/>
        <end position="755"/>
    </location>
</feature>
<dbReference type="VEuPathDB" id="FungiDB:NEUTE1DRAFT_63833"/>
<feature type="compositionally biased region" description="Acidic residues" evidence="1">
    <location>
        <begin position="378"/>
        <end position="401"/>
    </location>
</feature>
<dbReference type="Proteomes" id="UP000008065">
    <property type="component" value="Unassembled WGS sequence"/>
</dbReference>
<dbReference type="EMBL" id="GL891304">
    <property type="protein sequence ID" value="EGO58200.1"/>
    <property type="molecule type" value="Genomic_DNA"/>
</dbReference>
<dbReference type="AlphaFoldDB" id="F8MK67"/>
<organism evidence="2 3">
    <name type="scientific">Neurospora tetrasperma (strain FGSC 2508 / ATCC MYA-4615 / P0657)</name>
    <dbReference type="NCBI Taxonomy" id="510951"/>
    <lineage>
        <taxon>Eukaryota</taxon>
        <taxon>Fungi</taxon>
        <taxon>Dikarya</taxon>
        <taxon>Ascomycota</taxon>
        <taxon>Pezizomycotina</taxon>
        <taxon>Sordariomycetes</taxon>
        <taxon>Sordariomycetidae</taxon>
        <taxon>Sordariales</taxon>
        <taxon>Sordariaceae</taxon>
        <taxon>Neurospora</taxon>
    </lineage>
</organism>
<feature type="compositionally biased region" description="Acidic residues" evidence="1">
    <location>
        <begin position="450"/>
        <end position="462"/>
    </location>
</feature>
<feature type="region of interest" description="Disordered" evidence="1">
    <location>
        <begin position="870"/>
        <end position="994"/>
    </location>
</feature>
<accession>F8MK67</accession>
<dbReference type="KEGG" id="nte:NEUTE1DRAFT63833"/>
<feature type="region of interest" description="Disordered" evidence="1">
    <location>
        <begin position="511"/>
        <end position="604"/>
    </location>
</feature>
<dbReference type="OrthoDB" id="5339076at2759"/>
<feature type="compositionally biased region" description="Polar residues" evidence="1">
    <location>
        <begin position="829"/>
        <end position="847"/>
    </location>
</feature>
<feature type="region of interest" description="Disordered" evidence="1">
    <location>
        <begin position="829"/>
        <end position="857"/>
    </location>
</feature>
<feature type="region of interest" description="Disordered" evidence="1">
    <location>
        <begin position="104"/>
        <end position="133"/>
    </location>
</feature>
<feature type="compositionally biased region" description="Acidic residues" evidence="1">
    <location>
        <begin position="912"/>
        <end position="926"/>
    </location>
</feature>
<sequence length="994" mass="109983">MEQVSFDVRAEAGKAVFDDDLMLEAGMQADELVLELDDLHDKEDEYQTIDLDAQPATADVEVAVDNLEAQHNTNDEQAEAAGGVEQDAQDVSMAYNDEIGYEEEEGVAEEAVTEHEPEDNTTSKAPSANDENPDLRELEQEAQDVPIDLAESKMGDDAEEQPIGRVAETKNLVDQEATEQVAETDVGLDVGGVAATNPLDTAVSGAEQAGEAVSEDCQLEESQIDHDEPVVDDAAFSITDITVQYDGGSYALFGNSDMDPETYFLTDTEIATAPLSELLASIRSVIASELTPGEELVIVIDSLDLNFGERSSKDFLQRSFHQIIYCYNVLLAKGIVTETSLTLNLLVRPDPEGRFLDLLEEAGIWSGADYSPDYSDASGEDEYLDDDQDIEDHDDNDNEGLENDKNHEDVQNAEFDDQEHQDEEGQQDQDQEEKEDDEEPEVIELTENIEVAEDVEVTEDVEVSVNVAEVRDVTVSAGDIQKEASEQHTERQVTEDVLENECHTEQFSLADNIDQAAQAEPSAEMNGSSHFDASESSHGPAGIVDVKHEMDGDRGEFQPSLEETSSDLELVPETKSATDEPQPENGDHTEMINEEKEEEVYDEDEYIEHHEEAEAEEQDDHDIDRTAGVEELGDDLTLRQTLDDGNFSLDIMEGSTEGNAVLGRDDNRTGKYPFLFSSTTHNPSTHGHMVVLHTSEAKDDDLIDYTDDEGPNYAMPGLKRKSVFSDLVFGVKKMRSEQMDGTMPPLHSRPSNNVSGGSQLAVELRPNQHRGLATLSPFRSDSPCIKRSSSPVNFSAPHRSSGSRFHSHKDFDLSVTFSAYDVADMPYQGNNEISTSRNSDSTAMQEQYTDDGPNVDDYTEVENAIDIEYTHETSHLPVNTADPKDQTEEGAQDFTAEESANRTSTTNTMSGDEIDYDENEEQDASFETEGQIHEFSNTQDDDEIGWGDDGEEDNNDFTQQTTTSQDQPPLTAKRSRTDDLDEEAEEADVKRRRT</sequence>
<feature type="compositionally biased region" description="Low complexity" evidence="1">
    <location>
        <begin position="956"/>
        <end position="967"/>
    </location>
</feature>
<feature type="compositionally biased region" description="Polar residues" evidence="1">
    <location>
        <begin position="901"/>
        <end position="910"/>
    </location>
</feature>
<feature type="region of interest" description="Disordered" evidence="1">
    <location>
        <begin position="367"/>
        <end position="495"/>
    </location>
</feature>
<feature type="compositionally biased region" description="Polar residues" evidence="1">
    <location>
        <begin position="525"/>
        <end position="537"/>
    </location>
</feature>
<reference evidence="3" key="1">
    <citation type="journal article" date="2011" name="Genetics">
        <title>Massive changes in genome architecture accompany the transition to self-fertility in the filamentous fungus Neurospora tetrasperma.</title>
        <authorList>
            <person name="Ellison C.E."/>
            <person name="Stajich J.E."/>
            <person name="Jacobson D.J."/>
            <person name="Natvig D.O."/>
            <person name="Lapidus A."/>
            <person name="Foster B."/>
            <person name="Aerts A."/>
            <person name="Riley R."/>
            <person name="Lindquist E.A."/>
            <person name="Grigoriev I.V."/>
            <person name="Taylor J.W."/>
        </authorList>
    </citation>
    <scope>NUCLEOTIDE SEQUENCE [LARGE SCALE GENOMIC DNA]</scope>
    <source>
        <strain evidence="3">FGSC 2508 / P0657</strain>
    </source>
</reference>
<dbReference type="GeneID" id="20829034"/>
<proteinExistence type="predicted"/>
<feature type="compositionally biased region" description="Acidic residues" evidence="1">
    <location>
        <begin position="595"/>
        <end position="604"/>
    </location>
</feature>
<dbReference type="HOGENOM" id="CLU_340145_0_0_1"/>
<protein>
    <submittedName>
        <fullName evidence="2">Uncharacterized protein</fullName>
    </submittedName>
</protein>
<gene>
    <name evidence="2" type="ORF">NEUTE1DRAFT_63833</name>
</gene>
<evidence type="ECO:0000313" key="3">
    <source>
        <dbReference type="Proteomes" id="UP000008065"/>
    </source>
</evidence>
<feature type="compositionally biased region" description="Acidic residues" evidence="1">
    <location>
        <begin position="939"/>
        <end position="955"/>
    </location>
</feature>
<feature type="compositionally biased region" description="Polar residues" evidence="1">
    <location>
        <begin position="120"/>
        <end position="130"/>
    </location>
</feature>
<evidence type="ECO:0000256" key="1">
    <source>
        <dbReference type="SAM" id="MobiDB-lite"/>
    </source>
</evidence>
<feature type="compositionally biased region" description="Basic and acidic residues" evidence="1">
    <location>
        <begin position="585"/>
        <end position="594"/>
    </location>
</feature>
<name>F8MK67_NEUT8</name>
<feature type="compositionally biased region" description="Basic and acidic residues" evidence="1">
    <location>
        <begin position="480"/>
        <end position="495"/>
    </location>
</feature>